<organism evidence="2 3">
    <name type="scientific">Lyophyllum shimeji</name>
    <name type="common">Hon-shimeji</name>
    <name type="synonym">Tricholoma shimeji</name>
    <dbReference type="NCBI Taxonomy" id="47721"/>
    <lineage>
        <taxon>Eukaryota</taxon>
        <taxon>Fungi</taxon>
        <taxon>Dikarya</taxon>
        <taxon>Basidiomycota</taxon>
        <taxon>Agaricomycotina</taxon>
        <taxon>Agaricomycetes</taxon>
        <taxon>Agaricomycetidae</taxon>
        <taxon>Agaricales</taxon>
        <taxon>Tricholomatineae</taxon>
        <taxon>Lyophyllaceae</taxon>
        <taxon>Lyophyllum</taxon>
    </lineage>
</organism>
<evidence type="ECO:0000313" key="2">
    <source>
        <dbReference type="EMBL" id="GLB44211.1"/>
    </source>
</evidence>
<feature type="compositionally biased region" description="Low complexity" evidence="1">
    <location>
        <begin position="147"/>
        <end position="169"/>
    </location>
</feature>
<reference evidence="2" key="1">
    <citation type="submission" date="2022-07" db="EMBL/GenBank/DDBJ databases">
        <title>The genome of Lyophyllum shimeji provides insight into the initial evolution of ectomycorrhizal fungal genome.</title>
        <authorList>
            <person name="Kobayashi Y."/>
            <person name="Shibata T."/>
            <person name="Hirakawa H."/>
            <person name="Shigenobu S."/>
            <person name="Nishiyama T."/>
            <person name="Yamada A."/>
            <person name="Hasebe M."/>
            <person name="Kawaguchi M."/>
        </authorList>
    </citation>
    <scope>NUCLEOTIDE SEQUENCE</scope>
    <source>
        <strain evidence="2">AT787</strain>
    </source>
</reference>
<sequence length="267" mass="30186">MATFLAPAIVDLQANAVNLATRLGSLVHFLEAAHELRTCRNSPSHYFRRHSRKIVALVEIARRTLQSAGLQIHLFSSCPDSLAPSKAAYVDLLDMLKERRSDVDPALTERVRRLLFPLCSNFHITRKGEHPPPPLPRVTGDVKMRASSQQPRPSTSQSPLATSPDAVPINPMPPPDPFPVALATPTRVAKRRVTDPPRRYWNVPETPPMRRRRSSDFDNDQENAVPPPRLTVRPLQKRFGIFCTSKTSMHQYRQPTSHPRVMRPLKE</sequence>
<name>A0A9P3PYZ5_LYOSH</name>
<evidence type="ECO:0000256" key="1">
    <source>
        <dbReference type="SAM" id="MobiDB-lite"/>
    </source>
</evidence>
<accession>A0A9P3PYZ5</accession>
<dbReference type="Proteomes" id="UP001063166">
    <property type="component" value="Unassembled WGS sequence"/>
</dbReference>
<feature type="region of interest" description="Disordered" evidence="1">
    <location>
        <begin position="126"/>
        <end position="182"/>
    </location>
</feature>
<gene>
    <name evidence="2" type="ORF">LshimejAT787_1601410</name>
</gene>
<dbReference type="EMBL" id="BRPK01000016">
    <property type="protein sequence ID" value="GLB44211.1"/>
    <property type="molecule type" value="Genomic_DNA"/>
</dbReference>
<feature type="region of interest" description="Disordered" evidence="1">
    <location>
        <begin position="197"/>
        <end position="228"/>
    </location>
</feature>
<comment type="caution">
    <text evidence="2">The sequence shown here is derived from an EMBL/GenBank/DDBJ whole genome shotgun (WGS) entry which is preliminary data.</text>
</comment>
<evidence type="ECO:0000313" key="3">
    <source>
        <dbReference type="Proteomes" id="UP001063166"/>
    </source>
</evidence>
<proteinExistence type="predicted"/>
<protein>
    <submittedName>
        <fullName evidence="2">Uncharacterized protein</fullName>
    </submittedName>
</protein>
<keyword evidence="3" id="KW-1185">Reference proteome</keyword>
<dbReference type="OrthoDB" id="2793736at2759"/>
<dbReference type="AlphaFoldDB" id="A0A9P3PYZ5"/>